<dbReference type="AlphaFoldDB" id="A0A9X9Q903"/>
<protein>
    <submittedName>
        <fullName evidence="1">Uncharacterized protein</fullName>
    </submittedName>
</protein>
<evidence type="ECO:0000313" key="1">
    <source>
        <dbReference type="EMBL" id="VCX39891.1"/>
    </source>
</evidence>
<sequence>MCHVALEPQSWCDSLSCPPLPCPGFPHPSTAGSSSKKLLCVPVKWPPSALWVGFGLGCEGLTSAPPHGHLGGRDRA</sequence>
<comment type="caution">
    <text evidence="1">The sequence shown here is derived from an EMBL/GenBank/DDBJ whole genome shotgun (WGS) entry which is preliminary data.</text>
</comment>
<proteinExistence type="predicted"/>
<organism evidence="1 2">
    <name type="scientific">Gulo gulo</name>
    <name type="common">Wolverine</name>
    <name type="synonym">Gluton</name>
    <dbReference type="NCBI Taxonomy" id="48420"/>
    <lineage>
        <taxon>Eukaryota</taxon>
        <taxon>Metazoa</taxon>
        <taxon>Chordata</taxon>
        <taxon>Craniata</taxon>
        <taxon>Vertebrata</taxon>
        <taxon>Euteleostomi</taxon>
        <taxon>Mammalia</taxon>
        <taxon>Eutheria</taxon>
        <taxon>Laurasiatheria</taxon>
        <taxon>Carnivora</taxon>
        <taxon>Caniformia</taxon>
        <taxon>Musteloidea</taxon>
        <taxon>Mustelidae</taxon>
        <taxon>Guloninae</taxon>
        <taxon>Gulo</taxon>
    </lineage>
</organism>
<evidence type="ECO:0000313" key="2">
    <source>
        <dbReference type="Proteomes" id="UP000269945"/>
    </source>
</evidence>
<keyword evidence="2" id="KW-1185">Reference proteome</keyword>
<dbReference type="Proteomes" id="UP000269945">
    <property type="component" value="Unassembled WGS sequence"/>
</dbReference>
<name>A0A9X9Q903_GULGU</name>
<accession>A0A9X9Q903</accession>
<gene>
    <name evidence="1" type="ORF">BN2614_LOCUS2</name>
</gene>
<reference evidence="1 2" key="1">
    <citation type="submission" date="2018-10" db="EMBL/GenBank/DDBJ databases">
        <authorList>
            <person name="Ekblom R."/>
            <person name="Jareborg N."/>
        </authorList>
    </citation>
    <scope>NUCLEOTIDE SEQUENCE [LARGE SCALE GENOMIC DNA]</scope>
    <source>
        <tissue evidence="1">Muscle</tissue>
    </source>
</reference>
<dbReference type="EMBL" id="CYRY02044761">
    <property type="protein sequence ID" value="VCX39891.1"/>
    <property type="molecule type" value="Genomic_DNA"/>
</dbReference>